<keyword evidence="5 7" id="KW-0520">NAD</keyword>
<feature type="binding site" evidence="10">
    <location>
        <position position="348"/>
    </location>
    <ligand>
        <name>NAD(+)</name>
        <dbReference type="ChEBI" id="CHEBI:57540"/>
    </ligand>
</feature>
<dbReference type="SUPFAM" id="SSF48179">
    <property type="entry name" value="6-phosphogluconate dehydrogenase C-terminal domain-like"/>
    <property type="match status" value="1"/>
</dbReference>
<feature type="binding site" evidence="9">
    <location>
        <position position="225"/>
    </location>
    <ligand>
        <name>substrate</name>
    </ligand>
</feature>
<feature type="domain" description="UDP-glucose/GDP-mannose dehydrogenase C-terminal" evidence="11">
    <location>
        <begin position="334"/>
        <end position="437"/>
    </location>
</feature>
<sequence>MDVAVIGTGYVGLVSAVCLAHMGHTVAGVDNDVEKLAQLRGGKSPIYEPGLQEDLTLAIGTGRLQFHGDLVAAVGGSTVVFIAVGTPPLPSGASDTRAVATVATAIGAALAGDHQPRLIVNKSTVPVGTGAWVQDLVARSAAAAGAAPPPVTVVSNPEFLREGQALWDSYNPDRIVLGSDDPAALITMEKLYAPLIKRRCRGCDISHPGPIPLIKTDLASAEMIKYAANAFLATKVSFINELARLCDHLGADITLVADGIGLDKRIGRAFLDAGIGWGGSCLPKDVSALVYTANSQGVHSRLLEAVTEINQDQRRLVVRKLQQALPVLQGRTVGLLGLTFKPNTDDLREAPALDIATELIRLGATVKGFDPYWSRQDHWPKSLASIQHCASAMALAKGCDALVVVTEWPEFKLLDWARLGREMHQRLVVDGRNCLDGAALTAAGFRWQGMGRNPPAHESA</sequence>
<dbReference type="InterPro" id="IPR014027">
    <property type="entry name" value="UDP-Glc/GDP-Man_DH_C"/>
</dbReference>
<dbReference type="InterPro" id="IPR008927">
    <property type="entry name" value="6-PGluconate_DH-like_C_sf"/>
</dbReference>
<organism evidence="12 13">
    <name type="scientific">Candidatus Synechococcus spongiarum SP3</name>
    <dbReference type="NCBI Taxonomy" id="1604020"/>
    <lineage>
        <taxon>Bacteria</taxon>
        <taxon>Bacillati</taxon>
        <taxon>Cyanobacteriota</taxon>
        <taxon>Cyanophyceae</taxon>
        <taxon>Synechococcales</taxon>
        <taxon>Synechococcaceae</taxon>
        <taxon>Synechococcus</taxon>
    </lineage>
</organism>
<evidence type="ECO:0000313" key="13">
    <source>
        <dbReference type="Proteomes" id="UP000035067"/>
    </source>
</evidence>
<evidence type="ECO:0000256" key="5">
    <source>
        <dbReference type="ARBA" id="ARBA00023027"/>
    </source>
</evidence>
<evidence type="ECO:0000256" key="4">
    <source>
        <dbReference type="ARBA" id="ARBA00023002"/>
    </source>
</evidence>
<dbReference type="InterPro" id="IPR017476">
    <property type="entry name" value="UDP-Glc/GDP-Man"/>
</dbReference>
<feature type="binding site" evidence="9">
    <location>
        <begin position="159"/>
        <end position="162"/>
    </location>
    <ligand>
        <name>substrate</name>
    </ligand>
</feature>
<accession>A0A0G2HMP6</accession>
<feature type="binding site" evidence="10">
    <location>
        <position position="86"/>
    </location>
    <ligand>
        <name>NAD(+)</name>
        <dbReference type="ChEBI" id="CHEBI:57540"/>
    </ligand>
</feature>
<feature type="binding site" evidence="10">
    <location>
        <position position="124"/>
    </location>
    <ligand>
        <name>NAD(+)</name>
        <dbReference type="ChEBI" id="CHEBI:57540"/>
    </ligand>
</feature>
<feature type="binding site" evidence="9">
    <location>
        <begin position="270"/>
        <end position="274"/>
    </location>
    <ligand>
        <name>substrate</name>
    </ligand>
</feature>
<dbReference type="GO" id="GO:0051287">
    <property type="term" value="F:NAD binding"/>
    <property type="evidence" value="ECO:0007669"/>
    <property type="project" value="InterPro"/>
</dbReference>
<dbReference type="NCBIfam" id="TIGR03026">
    <property type="entry name" value="NDP-sugDHase"/>
    <property type="match status" value="1"/>
</dbReference>
<proteinExistence type="inferred from homology"/>
<evidence type="ECO:0000313" key="12">
    <source>
        <dbReference type="EMBL" id="KKZ12646.1"/>
    </source>
</evidence>
<evidence type="ECO:0000256" key="10">
    <source>
        <dbReference type="PIRSR" id="PIRSR500134-3"/>
    </source>
</evidence>
<dbReference type="PATRIC" id="fig|1604020.3.peg.2523"/>
<feature type="binding site" evidence="10">
    <location>
        <position position="162"/>
    </location>
    <ligand>
        <name>NAD(+)</name>
        <dbReference type="ChEBI" id="CHEBI:57540"/>
    </ligand>
</feature>
<comment type="catalytic activity">
    <reaction evidence="6 7">
        <text>UDP-alpha-D-glucose + 2 NAD(+) + H2O = UDP-alpha-D-glucuronate + 2 NADH + 3 H(+)</text>
        <dbReference type="Rhea" id="RHEA:23596"/>
        <dbReference type="ChEBI" id="CHEBI:15377"/>
        <dbReference type="ChEBI" id="CHEBI:15378"/>
        <dbReference type="ChEBI" id="CHEBI:57540"/>
        <dbReference type="ChEBI" id="CHEBI:57945"/>
        <dbReference type="ChEBI" id="CHEBI:58052"/>
        <dbReference type="ChEBI" id="CHEBI:58885"/>
        <dbReference type="EC" id="1.1.1.22"/>
    </reaction>
</comment>
<feature type="binding site" evidence="10">
    <location>
        <position position="35"/>
    </location>
    <ligand>
        <name>NAD(+)</name>
        <dbReference type="ChEBI" id="CHEBI:57540"/>
    </ligand>
</feature>
<dbReference type="InterPro" id="IPR028357">
    <property type="entry name" value="UDPglc_DH_bac"/>
</dbReference>
<protein>
    <recommendedName>
        <fullName evidence="3 7">UDP-glucose 6-dehydrogenase</fullName>
        <ecNumber evidence="3 7">1.1.1.22</ecNumber>
    </recommendedName>
</protein>
<keyword evidence="4 7" id="KW-0560">Oxidoreductase</keyword>
<gene>
    <name evidence="12" type="ORF">TE42_03705</name>
</gene>
<comment type="similarity">
    <text evidence="2 7">Belongs to the UDP-glucose/GDP-mannose dehydrogenase family.</text>
</comment>
<dbReference type="PIRSF" id="PIRSF500134">
    <property type="entry name" value="UDPglc_DH_bac"/>
    <property type="match status" value="1"/>
</dbReference>
<dbReference type="EC" id="1.1.1.22" evidence="3 7"/>
<evidence type="ECO:0000256" key="9">
    <source>
        <dbReference type="PIRSR" id="PIRSR500134-2"/>
    </source>
</evidence>
<dbReference type="Gene3D" id="1.20.5.100">
    <property type="entry name" value="Cytochrome c1, transmembrane anchor, C-terminal"/>
    <property type="match status" value="1"/>
</dbReference>
<feature type="active site" description="Nucleophile" evidence="8">
    <location>
        <position position="281"/>
    </location>
</feature>
<dbReference type="Gene3D" id="3.40.50.720">
    <property type="entry name" value="NAD(P)-binding Rossmann-like Domain"/>
    <property type="match status" value="2"/>
</dbReference>
<dbReference type="Pfam" id="PF03720">
    <property type="entry name" value="UDPG_MGDP_dh_C"/>
    <property type="match status" value="1"/>
</dbReference>
<name>A0A0G2HMP6_9SYNE</name>
<dbReference type="SUPFAM" id="SSF52413">
    <property type="entry name" value="UDP-glucose/GDP-mannose dehydrogenase C-terminal domain"/>
    <property type="match status" value="1"/>
</dbReference>
<dbReference type="Pfam" id="PF03721">
    <property type="entry name" value="UDPG_MGDP_dh_N"/>
    <property type="match status" value="1"/>
</dbReference>
<dbReference type="GO" id="GO:0006065">
    <property type="term" value="P:UDP-glucuronate biosynthetic process"/>
    <property type="evidence" value="ECO:0007669"/>
    <property type="project" value="UniProtKB-UniPathway"/>
</dbReference>
<dbReference type="GO" id="GO:0000271">
    <property type="term" value="P:polysaccharide biosynthetic process"/>
    <property type="evidence" value="ECO:0007669"/>
    <property type="project" value="InterPro"/>
</dbReference>
<dbReference type="InterPro" id="IPR001732">
    <property type="entry name" value="UDP-Glc/GDP-Man_DH_N"/>
</dbReference>
<evidence type="ECO:0000259" key="11">
    <source>
        <dbReference type="SMART" id="SM00984"/>
    </source>
</evidence>
<comment type="pathway">
    <text evidence="1">Nucleotide-sugar biosynthesis; UDP-alpha-D-glucuronate biosynthesis; UDP-alpha-D-glucuronate from UDP-alpha-D-glucose: step 1/1.</text>
</comment>
<dbReference type="PIRSF" id="PIRSF000124">
    <property type="entry name" value="UDPglc_GDPman_dh"/>
    <property type="match status" value="1"/>
</dbReference>
<dbReference type="SMART" id="SM00984">
    <property type="entry name" value="UDPG_MGDP_dh_C"/>
    <property type="match status" value="1"/>
</dbReference>
<dbReference type="PANTHER" id="PTHR43750">
    <property type="entry name" value="UDP-GLUCOSE 6-DEHYDROGENASE TUAD"/>
    <property type="match status" value="1"/>
</dbReference>
<feature type="binding site" evidence="10">
    <location>
        <position position="284"/>
    </location>
    <ligand>
        <name>NAD(+)</name>
        <dbReference type="ChEBI" id="CHEBI:57540"/>
    </ligand>
</feature>
<dbReference type="GO" id="GO:0003979">
    <property type="term" value="F:UDP-glucose 6-dehydrogenase activity"/>
    <property type="evidence" value="ECO:0007669"/>
    <property type="project" value="UniProtKB-EC"/>
</dbReference>
<feature type="binding site" evidence="9">
    <location>
        <position position="278"/>
    </location>
    <ligand>
        <name>substrate</name>
    </ligand>
</feature>
<evidence type="ECO:0000256" key="3">
    <source>
        <dbReference type="ARBA" id="ARBA00012954"/>
    </source>
</evidence>
<comment type="caution">
    <text evidence="12">The sequence shown here is derived from an EMBL/GenBank/DDBJ whole genome shotgun (WGS) entry which is preliminary data.</text>
</comment>
<dbReference type="AlphaFoldDB" id="A0A0G2HMP6"/>
<dbReference type="InterPro" id="IPR014026">
    <property type="entry name" value="UDP-Glc/GDP-Man_DH_dimer"/>
</dbReference>
<dbReference type="InterPro" id="IPR036291">
    <property type="entry name" value="NAD(P)-bd_dom_sf"/>
</dbReference>
<evidence type="ECO:0000256" key="2">
    <source>
        <dbReference type="ARBA" id="ARBA00006601"/>
    </source>
</evidence>
<feature type="binding site" evidence="9">
    <location>
        <position position="341"/>
    </location>
    <ligand>
        <name>substrate</name>
    </ligand>
</feature>
<reference evidence="12 13" key="1">
    <citation type="submission" date="2015-01" db="EMBL/GenBank/DDBJ databases">
        <title>Lifestyle Evolution in Cyanobacterial Symbionts of Sponges.</title>
        <authorList>
            <person name="Burgsdorf I."/>
            <person name="Slaby B.M."/>
            <person name="Handley K.M."/>
            <person name="Haber M."/>
            <person name="Blom J."/>
            <person name="Marshall C.W."/>
            <person name="Gilbert J.A."/>
            <person name="Hentschel U."/>
            <person name="Steindler L."/>
        </authorList>
    </citation>
    <scope>NUCLEOTIDE SEQUENCE [LARGE SCALE GENOMIC DNA]</scope>
    <source>
        <strain evidence="12">SP3</strain>
    </source>
</reference>
<dbReference type="EMBL" id="JXQG01000015">
    <property type="protein sequence ID" value="KKZ12646.1"/>
    <property type="molecule type" value="Genomic_DNA"/>
</dbReference>
<evidence type="ECO:0000256" key="1">
    <source>
        <dbReference type="ARBA" id="ARBA00004701"/>
    </source>
</evidence>
<evidence type="ECO:0000256" key="6">
    <source>
        <dbReference type="ARBA" id="ARBA00047473"/>
    </source>
</evidence>
<evidence type="ECO:0000256" key="8">
    <source>
        <dbReference type="PIRSR" id="PIRSR500134-1"/>
    </source>
</evidence>
<feature type="binding site" evidence="10">
    <location>
        <position position="30"/>
    </location>
    <ligand>
        <name>NAD(+)</name>
        <dbReference type="ChEBI" id="CHEBI:57540"/>
    </ligand>
</feature>
<dbReference type="InterPro" id="IPR036220">
    <property type="entry name" value="UDP-Glc/GDP-Man_DH_C_sf"/>
</dbReference>
<dbReference type="Proteomes" id="UP000035067">
    <property type="component" value="Unassembled WGS sequence"/>
</dbReference>
<dbReference type="PANTHER" id="PTHR43750:SF3">
    <property type="entry name" value="UDP-GLUCOSE 6-DEHYDROGENASE TUAD"/>
    <property type="match status" value="1"/>
</dbReference>
<dbReference type="Pfam" id="PF00984">
    <property type="entry name" value="UDPG_MGDP_dh"/>
    <property type="match status" value="1"/>
</dbReference>
<dbReference type="UniPathway" id="UPA00038">
    <property type="reaction ID" value="UER00491"/>
</dbReference>
<dbReference type="SUPFAM" id="SSF51735">
    <property type="entry name" value="NAD(P)-binding Rossmann-fold domains"/>
    <property type="match status" value="1"/>
</dbReference>
<evidence type="ECO:0000256" key="7">
    <source>
        <dbReference type="PIRNR" id="PIRNR000124"/>
    </source>
</evidence>